<keyword evidence="2" id="KW-1185">Reference proteome</keyword>
<organism evidence="1 2">
    <name type="scientific">Halobacillus locisalis</name>
    <dbReference type="NCBI Taxonomy" id="220753"/>
    <lineage>
        <taxon>Bacteria</taxon>
        <taxon>Bacillati</taxon>
        <taxon>Bacillota</taxon>
        <taxon>Bacilli</taxon>
        <taxon>Bacillales</taxon>
        <taxon>Bacillaceae</taxon>
        <taxon>Halobacillus</taxon>
    </lineage>
</organism>
<dbReference type="Proteomes" id="UP000571017">
    <property type="component" value="Unassembled WGS sequence"/>
</dbReference>
<proteinExistence type="predicted"/>
<evidence type="ECO:0000313" key="1">
    <source>
        <dbReference type="EMBL" id="MBA2174501.1"/>
    </source>
</evidence>
<name>A0A838CRB7_9BACI</name>
<comment type="caution">
    <text evidence="1">The sequence shown here is derived from an EMBL/GenBank/DDBJ whole genome shotgun (WGS) entry which is preliminary data.</text>
</comment>
<sequence length="172" mass="19820">MVITVKPCFHWIGYHITTNFLQEGIEVIGIDNLSTNMAQHLYMYVGRNSNFQHFYDKESKHQHVHEGCDELFLQYEGSSLTVEKNDTIIYQCTLPTLYGEWMPNPEASITSEADMLQWVREQDAVYIGDFINELFQEIRDDELPLSTDVNTGSPVTDHVVAVWKTIVQASSR</sequence>
<dbReference type="AlphaFoldDB" id="A0A838CRB7"/>
<dbReference type="RefSeq" id="WP_181471496.1">
    <property type="nucleotide sequence ID" value="NZ_JACEFG010000001.1"/>
</dbReference>
<accession>A0A838CRB7</accession>
<gene>
    <name evidence="1" type="ORF">H0266_06220</name>
</gene>
<evidence type="ECO:0000313" key="2">
    <source>
        <dbReference type="Proteomes" id="UP000571017"/>
    </source>
</evidence>
<protein>
    <submittedName>
        <fullName evidence="1">Uncharacterized protein</fullName>
    </submittedName>
</protein>
<reference evidence="1 2" key="1">
    <citation type="journal article" date="2004" name="Extremophiles">
        <title>Halobacillus locisalis sp. nov., a halophilic bacterium isolated from a marine solar saltern of the Yellow Sea in Korea.</title>
        <authorList>
            <person name="Yoon J.H."/>
            <person name="Kang K.H."/>
            <person name="Oh T.K."/>
            <person name="Park Y.H."/>
        </authorList>
    </citation>
    <scope>NUCLEOTIDE SEQUENCE [LARGE SCALE GENOMIC DNA]</scope>
    <source>
        <strain evidence="1 2">KCTC 3788</strain>
    </source>
</reference>
<dbReference type="EMBL" id="JACEFG010000001">
    <property type="protein sequence ID" value="MBA2174501.1"/>
    <property type="molecule type" value="Genomic_DNA"/>
</dbReference>